<evidence type="ECO:0000256" key="1">
    <source>
        <dbReference type="ARBA" id="ARBA00006068"/>
    </source>
</evidence>
<feature type="domain" description="Cell envelope-related transcriptional attenuator" evidence="4">
    <location>
        <begin position="124"/>
        <end position="311"/>
    </location>
</feature>
<sequence length="555" mass="58179">MTERATTGRPATGRPAAERRGPRRVVPRRPGPGVIAGRAVACCLSLAVLGTSGFAWYTTSQLNAVNRSRALDDARKDAPAHLDSSVNILLIGLDSRKNMDGTDLPKEFVQDELHAGSSEIGGYNTNSLIVLHIPPSGKAQAVSIPRDDWVQTYGADGRMHKIKEAYGYAKEAAEEKLRAKGLNGAELEQQSREAGRSATIQTVQKLLDIPIDHFAEVNLIGFYDIAKALEPIPVCLNNAVDDPIVSRITDSKGNVTRPGGGTGLQLPAGVSQLNAAQALSFVRQRHNLTNGDLDRTHRQQAFIASVEYKLKQEGVIGDLGRMQDLLDVVKKDVVIDDQWQILDFVQQAPNLTGGNVEFNTLPIDKFATIGGQEVNQVDPVKLRRIVKQLFGHPVDADPAATPATPATSTASGPGPGPGPSPSPSFSFSEAPAADATVDVLNGSPVSGAAGEESKALVALGYRAGKVGTADTRPRTTTVKYGTGAQDAARQIAARYGATATASTAIAPGHVQILLGADHATGATTGDPTAPAQPTPAATLQMQGPPVKAGGVPCVD</sequence>
<dbReference type="Proteomes" id="UP001165143">
    <property type="component" value="Unassembled WGS sequence"/>
</dbReference>
<evidence type="ECO:0000259" key="4">
    <source>
        <dbReference type="Pfam" id="PF03816"/>
    </source>
</evidence>
<feature type="domain" description="LytR/CpsA/Psr regulator C-terminal" evidence="5">
    <location>
        <begin position="435"/>
        <end position="517"/>
    </location>
</feature>
<feature type="compositionally biased region" description="Low complexity" evidence="2">
    <location>
        <begin position="521"/>
        <end position="538"/>
    </location>
</feature>
<comment type="similarity">
    <text evidence="1">Belongs to the LytR/CpsA/Psr (LCP) family.</text>
</comment>
<evidence type="ECO:0008006" key="8">
    <source>
        <dbReference type="Google" id="ProtNLM"/>
    </source>
</evidence>
<feature type="transmembrane region" description="Helical" evidence="3">
    <location>
        <begin position="33"/>
        <end position="57"/>
    </location>
</feature>
<reference evidence="6" key="1">
    <citation type="submission" date="2023-02" db="EMBL/GenBank/DDBJ databases">
        <title>Kitasatospora phosalacinea NBRC 14362.</title>
        <authorList>
            <person name="Ichikawa N."/>
            <person name="Sato H."/>
            <person name="Tonouchi N."/>
        </authorList>
    </citation>
    <scope>NUCLEOTIDE SEQUENCE</scope>
    <source>
        <strain evidence="6">NBRC 14362</strain>
    </source>
</reference>
<evidence type="ECO:0000256" key="2">
    <source>
        <dbReference type="SAM" id="MobiDB-lite"/>
    </source>
</evidence>
<comment type="caution">
    <text evidence="6">The sequence shown here is derived from an EMBL/GenBank/DDBJ whole genome shotgun (WGS) entry which is preliminary data.</text>
</comment>
<protein>
    <recommendedName>
        <fullName evidence="8">LytR family transcriptional regulator</fullName>
    </recommendedName>
</protein>
<dbReference type="Pfam" id="PF03816">
    <property type="entry name" value="LytR_cpsA_psr"/>
    <property type="match status" value="1"/>
</dbReference>
<dbReference type="InterPro" id="IPR050922">
    <property type="entry name" value="LytR/CpsA/Psr_CW_biosynth"/>
</dbReference>
<dbReference type="PANTHER" id="PTHR33392">
    <property type="entry name" value="POLYISOPRENYL-TEICHOIC ACID--PEPTIDOGLYCAN TEICHOIC ACID TRANSFERASE TAGU"/>
    <property type="match status" value="1"/>
</dbReference>
<feature type="region of interest" description="Disordered" evidence="2">
    <location>
        <begin position="1"/>
        <end position="30"/>
    </location>
</feature>
<dbReference type="AlphaFoldDB" id="A0A9W6UQ93"/>
<dbReference type="Pfam" id="PF13399">
    <property type="entry name" value="LytR_C"/>
    <property type="match status" value="1"/>
</dbReference>
<keyword evidence="3" id="KW-0472">Membrane</keyword>
<dbReference type="Gene3D" id="3.30.70.2390">
    <property type="match status" value="1"/>
</dbReference>
<evidence type="ECO:0000256" key="3">
    <source>
        <dbReference type="SAM" id="Phobius"/>
    </source>
</evidence>
<dbReference type="EMBL" id="BSRX01000031">
    <property type="protein sequence ID" value="GLW56879.1"/>
    <property type="molecule type" value="Genomic_DNA"/>
</dbReference>
<evidence type="ECO:0000259" key="5">
    <source>
        <dbReference type="Pfam" id="PF13399"/>
    </source>
</evidence>
<keyword evidence="3" id="KW-0812">Transmembrane</keyword>
<dbReference type="InterPro" id="IPR027381">
    <property type="entry name" value="LytR/CpsA/Psr_C"/>
</dbReference>
<dbReference type="InterPro" id="IPR004474">
    <property type="entry name" value="LytR_CpsA_psr"/>
</dbReference>
<feature type="region of interest" description="Disordered" evidence="2">
    <location>
        <begin position="393"/>
        <end position="430"/>
    </location>
</feature>
<keyword evidence="3" id="KW-1133">Transmembrane helix</keyword>
<dbReference type="RefSeq" id="WP_234337301.1">
    <property type="nucleotide sequence ID" value="NZ_BSRX01000031.1"/>
</dbReference>
<dbReference type="NCBIfam" id="TIGR00350">
    <property type="entry name" value="lytR_cpsA_psr"/>
    <property type="match status" value="1"/>
</dbReference>
<accession>A0A9W6UQ93</accession>
<proteinExistence type="inferred from homology"/>
<gene>
    <name evidence="6" type="ORF">Kpho01_48900</name>
</gene>
<dbReference type="Gene3D" id="3.40.630.190">
    <property type="entry name" value="LCP protein"/>
    <property type="match status" value="1"/>
</dbReference>
<evidence type="ECO:0000313" key="7">
    <source>
        <dbReference type="Proteomes" id="UP001165143"/>
    </source>
</evidence>
<feature type="compositionally biased region" description="Low complexity" evidence="2">
    <location>
        <begin position="396"/>
        <end position="412"/>
    </location>
</feature>
<evidence type="ECO:0000313" key="6">
    <source>
        <dbReference type="EMBL" id="GLW56879.1"/>
    </source>
</evidence>
<feature type="region of interest" description="Disordered" evidence="2">
    <location>
        <begin position="521"/>
        <end position="555"/>
    </location>
</feature>
<name>A0A9W6UQ93_9ACTN</name>
<organism evidence="6 7">
    <name type="scientific">Kitasatospora phosalacinea</name>
    <dbReference type="NCBI Taxonomy" id="2065"/>
    <lineage>
        <taxon>Bacteria</taxon>
        <taxon>Bacillati</taxon>
        <taxon>Actinomycetota</taxon>
        <taxon>Actinomycetes</taxon>
        <taxon>Kitasatosporales</taxon>
        <taxon>Streptomycetaceae</taxon>
        <taxon>Kitasatospora</taxon>
    </lineage>
</organism>
<dbReference type="PANTHER" id="PTHR33392:SF6">
    <property type="entry name" value="POLYISOPRENYL-TEICHOIC ACID--PEPTIDOGLYCAN TEICHOIC ACID TRANSFERASE TAGU"/>
    <property type="match status" value="1"/>
</dbReference>